<dbReference type="AlphaFoldDB" id="A0A1I4K7F9"/>
<keyword evidence="3" id="KW-1185">Reference proteome</keyword>
<dbReference type="Proteomes" id="UP000183287">
    <property type="component" value="Unassembled WGS sequence"/>
</dbReference>
<accession>A0A1I4K7F9</accession>
<reference evidence="3" key="1">
    <citation type="submission" date="2016-10" db="EMBL/GenBank/DDBJ databases">
        <authorList>
            <person name="Varghese N."/>
            <person name="Submissions S."/>
        </authorList>
    </citation>
    <scope>NUCLEOTIDE SEQUENCE [LARGE SCALE GENOMIC DNA]</scope>
    <source>
        <strain evidence="3">Nm44</strain>
    </source>
</reference>
<gene>
    <name evidence="2" type="ORF">SAMN05421863_1003143</name>
</gene>
<feature type="transmembrane region" description="Helical" evidence="1">
    <location>
        <begin position="12"/>
        <end position="29"/>
    </location>
</feature>
<keyword evidence="1" id="KW-0812">Transmembrane</keyword>
<evidence type="ECO:0000256" key="1">
    <source>
        <dbReference type="SAM" id="Phobius"/>
    </source>
</evidence>
<organism evidence="2 3">
    <name type="scientific">Nitrosomonas communis</name>
    <dbReference type="NCBI Taxonomy" id="44574"/>
    <lineage>
        <taxon>Bacteria</taxon>
        <taxon>Pseudomonadati</taxon>
        <taxon>Pseudomonadota</taxon>
        <taxon>Betaproteobacteria</taxon>
        <taxon>Nitrosomonadales</taxon>
        <taxon>Nitrosomonadaceae</taxon>
        <taxon>Nitrosomonas</taxon>
    </lineage>
</organism>
<keyword evidence="1" id="KW-1133">Transmembrane helix</keyword>
<feature type="transmembrane region" description="Helical" evidence="1">
    <location>
        <begin position="41"/>
        <end position="62"/>
    </location>
</feature>
<sequence length="74" mass="8322">MLKRQLLEKYQIIIYLAAIGCGLVVGWLSSDNISFLEVLLWPLLGGLLYATFTQVPLAPIYAKHGLIYALLWSQ</sequence>
<name>A0A1I4K7F9_9PROT</name>
<dbReference type="EMBL" id="FOUB01000003">
    <property type="protein sequence ID" value="SFL74507.1"/>
    <property type="molecule type" value="Genomic_DNA"/>
</dbReference>
<proteinExistence type="predicted"/>
<evidence type="ECO:0000313" key="2">
    <source>
        <dbReference type="EMBL" id="SFL74507.1"/>
    </source>
</evidence>
<evidence type="ECO:0000313" key="3">
    <source>
        <dbReference type="Proteomes" id="UP000183287"/>
    </source>
</evidence>
<protein>
    <submittedName>
        <fullName evidence="2">Uncharacterized protein</fullName>
    </submittedName>
</protein>
<dbReference type="PROSITE" id="PS51257">
    <property type="entry name" value="PROKAR_LIPOPROTEIN"/>
    <property type="match status" value="1"/>
</dbReference>
<keyword evidence="1" id="KW-0472">Membrane</keyword>